<protein>
    <submittedName>
        <fullName evidence="2">Uncharacterized protein</fullName>
    </submittedName>
</protein>
<dbReference type="Proteomes" id="UP000693981">
    <property type="component" value="Unassembled WGS sequence"/>
</dbReference>
<accession>A0A8T1WPT8</accession>
<sequence length="312" mass="35567">MSRPPPRFPAFVRPPPPPPRAFPRPPVYCQQPLRGFFPRFVAPRPPPPPPAVDPEKIWLQSFRQTHCSANDSCKAARKEPPLRVLRRRVLQAQALVERLKTAAVELKAVDKRLEEIGADDEQQDDNAAQQVEIARLRVKRERRVAVCEALKTELEAMNATSGLFSQQEVAELRRFSARVKKKKAYRKRVKAQRRAERSIRRAVHLHESEEMPATENTMQENDQVEIKKNVDDLADKETTIATKFEEKEAVNLSTPAPVPSLDPETLTIGALISVRRVWDSYIVYPQTPGASTIPPVRYLPQYVITIIFTTNF</sequence>
<evidence type="ECO:0000313" key="3">
    <source>
        <dbReference type="Proteomes" id="UP000693981"/>
    </source>
</evidence>
<keyword evidence="3" id="KW-1185">Reference proteome</keyword>
<reference evidence="2" key="1">
    <citation type="submission" date="2021-02" db="EMBL/GenBank/DDBJ databases">
        <authorList>
            <person name="Palmer J.M."/>
        </authorList>
    </citation>
    <scope>NUCLEOTIDE SEQUENCE</scope>
    <source>
        <strain evidence="2">SCRP23</strain>
    </source>
</reference>
<name>A0A8T1WPT8_9STRA</name>
<gene>
    <name evidence="2" type="ORF">PHYBOEH_003746</name>
</gene>
<evidence type="ECO:0000256" key="1">
    <source>
        <dbReference type="SAM" id="MobiDB-lite"/>
    </source>
</evidence>
<feature type="region of interest" description="Disordered" evidence="1">
    <location>
        <begin position="1"/>
        <end position="25"/>
    </location>
</feature>
<proteinExistence type="predicted"/>
<organism evidence="2 3">
    <name type="scientific">Phytophthora boehmeriae</name>
    <dbReference type="NCBI Taxonomy" id="109152"/>
    <lineage>
        <taxon>Eukaryota</taxon>
        <taxon>Sar</taxon>
        <taxon>Stramenopiles</taxon>
        <taxon>Oomycota</taxon>
        <taxon>Peronosporomycetes</taxon>
        <taxon>Peronosporales</taxon>
        <taxon>Peronosporaceae</taxon>
        <taxon>Phytophthora</taxon>
    </lineage>
</organism>
<evidence type="ECO:0000313" key="2">
    <source>
        <dbReference type="EMBL" id="KAG7395455.1"/>
    </source>
</evidence>
<dbReference type="AlphaFoldDB" id="A0A8T1WPT8"/>
<dbReference type="OrthoDB" id="78355at2759"/>
<comment type="caution">
    <text evidence="2">The sequence shown here is derived from an EMBL/GenBank/DDBJ whole genome shotgun (WGS) entry which is preliminary data.</text>
</comment>
<dbReference type="EMBL" id="JAGDFL010000206">
    <property type="protein sequence ID" value="KAG7395455.1"/>
    <property type="molecule type" value="Genomic_DNA"/>
</dbReference>